<gene>
    <name evidence="5" type="ordered locus">BATR1942_14430</name>
</gene>
<dbReference type="Gene3D" id="1.10.357.10">
    <property type="entry name" value="Tetracycline Repressor, domain 2"/>
    <property type="match status" value="1"/>
</dbReference>
<name>A0ABM5M191_BACA1</name>
<feature type="DNA-binding region" description="H-T-H motif" evidence="3">
    <location>
        <begin position="25"/>
        <end position="44"/>
    </location>
</feature>
<dbReference type="RefSeq" id="WP_003326983.1">
    <property type="nucleotide sequence ID" value="NC_014639.1"/>
</dbReference>
<evidence type="ECO:0000259" key="4">
    <source>
        <dbReference type="PROSITE" id="PS50977"/>
    </source>
</evidence>
<dbReference type="PANTHER" id="PTHR43479:SF22">
    <property type="entry name" value="TRANSCRIPTIONAL REGULATOR, TETR FAMILY"/>
    <property type="match status" value="1"/>
</dbReference>
<dbReference type="PANTHER" id="PTHR43479">
    <property type="entry name" value="ACREF/ENVCD OPERON REPRESSOR-RELATED"/>
    <property type="match status" value="1"/>
</dbReference>
<evidence type="ECO:0000313" key="5">
    <source>
        <dbReference type="EMBL" id="ADP33808.1"/>
    </source>
</evidence>
<dbReference type="Proteomes" id="UP000006867">
    <property type="component" value="Chromosome"/>
</dbReference>
<evidence type="ECO:0000313" key="6">
    <source>
        <dbReference type="Proteomes" id="UP000006867"/>
    </source>
</evidence>
<keyword evidence="6" id="KW-1185">Reference proteome</keyword>
<keyword evidence="1" id="KW-0678">Repressor</keyword>
<organism evidence="5 6">
    <name type="scientific">Bacillus atrophaeus (strain 1942)</name>
    <dbReference type="NCBI Taxonomy" id="720555"/>
    <lineage>
        <taxon>Bacteria</taxon>
        <taxon>Bacillati</taxon>
        <taxon>Bacillota</taxon>
        <taxon>Bacilli</taxon>
        <taxon>Bacillales</taxon>
        <taxon>Bacillaceae</taxon>
        <taxon>Bacillus</taxon>
    </lineage>
</organism>
<dbReference type="PRINTS" id="PR00455">
    <property type="entry name" value="HTHTETR"/>
</dbReference>
<dbReference type="Pfam" id="PF00440">
    <property type="entry name" value="TetR_N"/>
    <property type="match status" value="1"/>
</dbReference>
<dbReference type="InterPro" id="IPR050624">
    <property type="entry name" value="HTH-type_Tx_Regulator"/>
</dbReference>
<dbReference type="PROSITE" id="PS50977">
    <property type="entry name" value="HTH_TETR_2"/>
    <property type="match status" value="1"/>
</dbReference>
<dbReference type="InterPro" id="IPR009057">
    <property type="entry name" value="Homeodomain-like_sf"/>
</dbReference>
<feature type="domain" description="HTH tetR-type" evidence="4">
    <location>
        <begin position="2"/>
        <end position="62"/>
    </location>
</feature>
<sequence>MKEKEKLIIEAAIKLFAQKGYKSTSVQEIADECKMSKGAFYIYFPSKEALLLSMLNYYYDKMFTRIHHIQTKSGNPRSAYKEQLAVFFENILEHKDFITMQMREGSLPYTEEVEQCAKKIRQAVLQFHIDSLLNMYGAKAEPYTAELCFLIEGISQIYLELIIVTGQTLKPEQLAETVIKRIDDMVNGMAERNEDPFISLDEASSLFGPLYHGRPDPLSESIIKEIRIKIGKMNTISAPEFTESLDILEAEMKKKTPKQAIIKGMILNLKESEAIAKEAEQLRYLLKQQFI</sequence>
<keyword evidence="2 3" id="KW-0238">DNA-binding</keyword>
<evidence type="ECO:0000256" key="2">
    <source>
        <dbReference type="ARBA" id="ARBA00023125"/>
    </source>
</evidence>
<dbReference type="EMBL" id="CP002207">
    <property type="protein sequence ID" value="ADP33808.1"/>
    <property type="molecule type" value="Genomic_DNA"/>
</dbReference>
<evidence type="ECO:0000256" key="1">
    <source>
        <dbReference type="ARBA" id="ARBA00022491"/>
    </source>
</evidence>
<proteinExistence type="predicted"/>
<dbReference type="InterPro" id="IPR001647">
    <property type="entry name" value="HTH_TetR"/>
</dbReference>
<accession>A0ABM5M191</accession>
<protein>
    <submittedName>
        <fullName evidence="5">Transcriptional regulator</fullName>
    </submittedName>
</protein>
<reference evidence="5 6" key="1">
    <citation type="journal article" date="2011" name="Front. Microbiol.">
        <title>Genomic signatures of strain selection and enhancement in Bacillus atrophaeus var. globigii, a historical biowarfare simulant.</title>
        <authorList>
            <person name="Gibbons H.S."/>
            <person name="Broomall S.M."/>
            <person name="McNew L.A."/>
            <person name="Daligault H."/>
            <person name="Chapman C."/>
            <person name="Bruce D."/>
            <person name="Karavis M."/>
            <person name="Krepps M."/>
            <person name="McGregor P.A."/>
            <person name="Hong C."/>
            <person name="Park K.H."/>
            <person name="Akmal A."/>
            <person name="Feldman A."/>
            <person name="Lin J.S."/>
            <person name="Chang W.E."/>
            <person name="Higgs B.W."/>
            <person name="Demirev P."/>
            <person name="Lindquist J."/>
            <person name="Liem A."/>
            <person name="Fochler E."/>
            <person name="Read T.D."/>
            <person name="Tapia R."/>
            <person name="Johnson S."/>
            <person name="Bishop-Lilly K.A."/>
            <person name="Detter C."/>
            <person name="Han C."/>
            <person name="Sozhamannan S."/>
            <person name="Rosenzweig C.N."/>
            <person name="Skowronski E.W."/>
        </authorList>
    </citation>
    <scope>NUCLEOTIDE SEQUENCE [LARGE SCALE GENOMIC DNA]</scope>
    <source>
        <strain evidence="5 6">1942</strain>
    </source>
</reference>
<evidence type="ECO:0000256" key="3">
    <source>
        <dbReference type="PROSITE-ProRule" id="PRU00335"/>
    </source>
</evidence>
<dbReference type="SUPFAM" id="SSF46689">
    <property type="entry name" value="Homeodomain-like"/>
    <property type="match status" value="1"/>
</dbReference>